<dbReference type="EnsemblFungi" id="MAPG_06153T0">
    <property type="protein sequence ID" value="MAPG_06153T0"/>
    <property type="gene ID" value="MAPG_06153"/>
</dbReference>
<dbReference type="OrthoDB" id="2848340at2759"/>
<evidence type="ECO:0000313" key="3">
    <source>
        <dbReference type="EnsemblFungi" id="MAPG_06153T0"/>
    </source>
</evidence>
<dbReference type="Gene3D" id="2.60.40.1180">
    <property type="entry name" value="Golgi alpha-mannosidase II"/>
    <property type="match status" value="1"/>
</dbReference>
<dbReference type="eggNOG" id="ENOG502QQ9E">
    <property type="taxonomic scope" value="Eukaryota"/>
</dbReference>
<reference evidence="2" key="3">
    <citation type="submission" date="2011-03" db="EMBL/GenBank/DDBJ databases">
        <title>Annotation of Magnaporthe poae ATCC 64411.</title>
        <authorList>
            <person name="Ma L.-J."/>
            <person name="Dead R."/>
            <person name="Young S.K."/>
            <person name="Zeng Q."/>
            <person name="Gargeya S."/>
            <person name="Fitzgerald M."/>
            <person name="Haas B."/>
            <person name="Abouelleil A."/>
            <person name="Alvarado L."/>
            <person name="Arachchi H.M."/>
            <person name="Berlin A."/>
            <person name="Brown A."/>
            <person name="Chapman S.B."/>
            <person name="Chen Z."/>
            <person name="Dunbar C."/>
            <person name="Freedman E."/>
            <person name="Gearin G."/>
            <person name="Gellesch M."/>
            <person name="Goldberg J."/>
            <person name="Griggs A."/>
            <person name="Gujja S."/>
            <person name="Heiman D."/>
            <person name="Howarth C."/>
            <person name="Larson L."/>
            <person name="Lui A."/>
            <person name="MacDonald P.J.P."/>
            <person name="Mehta T."/>
            <person name="Montmayeur A."/>
            <person name="Murphy C."/>
            <person name="Neiman D."/>
            <person name="Pearson M."/>
            <person name="Priest M."/>
            <person name="Roberts A."/>
            <person name="Saif S."/>
            <person name="Shea T."/>
            <person name="Shenoy N."/>
            <person name="Sisk P."/>
            <person name="Stolte C."/>
            <person name="Sykes S."/>
            <person name="Yandava C."/>
            <person name="Wortman J."/>
            <person name="Nusbaum C."/>
            <person name="Birren B."/>
        </authorList>
    </citation>
    <scope>NUCLEOTIDE SEQUENCE</scope>
    <source>
        <strain evidence="2">ATCC 64411</strain>
    </source>
</reference>
<dbReference type="EMBL" id="ADBL01001479">
    <property type="status" value="NOT_ANNOTATED_CDS"/>
    <property type="molecule type" value="Genomic_DNA"/>
</dbReference>
<dbReference type="InterPro" id="IPR049053">
    <property type="entry name" value="AFCA-like_C"/>
</dbReference>
<reference evidence="2" key="2">
    <citation type="submission" date="2010-05" db="EMBL/GenBank/DDBJ databases">
        <title>The Genome Sequence of Magnaporthe poae strain ATCC 64411.</title>
        <authorList>
            <consortium name="The Broad Institute Genome Sequencing Platform"/>
            <consortium name="Broad Institute Genome Sequencing Center for Infectious Disease"/>
            <person name="Ma L.-J."/>
            <person name="Dead R."/>
            <person name="Young S."/>
            <person name="Zeng Q."/>
            <person name="Koehrsen M."/>
            <person name="Alvarado L."/>
            <person name="Berlin A."/>
            <person name="Chapman S.B."/>
            <person name="Chen Z."/>
            <person name="Freedman E."/>
            <person name="Gellesch M."/>
            <person name="Goldberg J."/>
            <person name="Griggs A."/>
            <person name="Gujja S."/>
            <person name="Heilman E.R."/>
            <person name="Heiman D."/>
            <person name="Hepburn T."/>
            <person name="Howarth C."/>
            <person name="Jen D."/>
            <person name="Larson L."/>
            <person name="Mehta T."/>
            <person name="Neiman D."/>
            <person name="Pearson M."/>
            <person name="Roberts A."/>
            <person name="Saif S."/>
            <person name="Shea T."/>
            <person name="Shenoy N."/>
            <person name="Sisk P."/>
            <person name="Stolte C."/>
            <person name="Sykes S."/>
            <person name="Walk T."/>
            <person name="White J."/>
            <person name="Yandava C."/>
            <person name="Haas B."/>
            <person name="Nusbaum C."/>
            <person name="Birren B."/>
        </authorList>
    </citation>
    <scope>NUCLEOTIDE SEQUENCE</scope>
    <source>
        <strain evidence="2">ATCC 64411</strain>
    </source>
</reference>
<proteinExistence type="predicted"/>
<dbReference type="GO" id="GO:0004560">
    <property type="term" value="F:alpha-L-fucosidase activity"/>
    <property type="evidence" value="ECO:0007669"/>
    <property type="project" value="TreeGrafter"/>
</dbReference>
<accession>A0A0C4E199</accession>
<sequence length="165" mass="17132">MLDINEPSAFQLDGNYGGVTVVEALVQSHERVVAAASSGSSGVLPAYVGDGSDAGRAVNHHHLIRLLPALPTQWAINGGGHAKGLLARGAFELDVYWDSEARLVNATITSHKGNTAWVTLGGGVLGNESAASDAAARSIKIEGFGQGTFVKLQPEAGRKYVVTRA</sequence>
<organism evidence="3 4">
    <name type="scientific">Magnaporthiopsis poae (strain ATCC 64411 / 73-15)</name>
    <name type="common">Kentucky bluegrass fungus</name>
    <name type="synonym">Magnaporthe poae</name>
    <dbReference type="NCBI Taxonomy" id="644358"/>
    <lineage>
        <taxon>Eukaryota</taxon>
        <taxon>Fungi</taxon>
        <taxon>Dikarya</taxon>
        <taxon>Ascomycota</taxon>
        <taxon>Pezizomycotina</taxon>
        <taxon>Sordariomycetes</taxon>
        <taxon>Sordariomycetidae</taxon>
        <taxon>Magnaporthales</taxon>
        <taxon>Magnaporthaceae</taxon>
        <taxon>Magnaporthiopsis</taxon>
    </lineage>
</organism>
<dbReference type="PANTHER" id="PTHR31084:SF0">
    <property type="entry name" value="ALPHA-L-FUCOSIDASE 2"/>
    <property type="match status" value="1"/>
</dbReference>
<dbReference type="Pfam" id="PF21307">
    <property type="entry name" value="Glyco_hydro_95_C"/>
    <property type="match status" value="1"/>
</dbReference>
<dbReference type="PANTHER" id="PTHR31084">
    <property type="entry name" value="ALPHA-L-FUCOSIDASE 2"/>
    <property type="match status" value="1"/>
</dbReference>
<name>A0A0C4E199_MAGP6</name>
<dbReference type="VEuPathDB" id="FungiDB:MAPG_06153"/>
<protein>
    <recommendedName>
        <fullName evidence="1">Alpha fucosidase A-like C-terminal domain-containing protein</fullName>
    </recommendedName>
</protein>
<keyword evidence="4" id="KW-1185">Reference proteome</keyword>
<reference evidence="3" key="4">
    <citation type="journal article" date="2015" name="G3 (Bethesda)">
        <title>Genome sequences of three phytopathogenic species of the Magnaporthaceae family of fungi.</title>
        <authorList>
            <person name="Okagaki L.H."/>
            <person name="Nunes C.C."/>
            <person name="Sailsbery J."/>
            <person name="Clay B."/>
            <person name="Brown D."/>
            <person name="John T."/>
            <person name="Oh Y."/>
            <person name="Young N."/>
            <person name="Fitzgerald M."/>
            <person name="Haas B.J."/>
            <person name="Zeng Q."/>
            <person name="Young S."/>
            <person name="Adiconis X."/>
            <person name="Fan L."/>
            <person name="Levin J.Z."/>
            <person name="Mitchell T.K."/>
            <person name="Okubara P.A."/>
            <person name="Farman M.L."/>
            <person name="Kohn L.M."/>
            <person name="Birren B."/>
            <person name="Ma L.-J."/>
            <person name="Dean R.A."/>
        </authorList>
    </citation>
    <scope>NUCLEOTIDE SEQUENCE</scope>
    <source>
        <strain evidence="3">ATCC 64411 / 73-15</strain>
    </source>
</reference>
<reference evidence="3" key="5">
    <citation type="submission" date="2015-06" db="UniProtKB">
        <authorList>
            <consortium name="EnsemblFungi"/>
        </authorList>
    </citation>
    <scope>IDENTIFICATION</scope>
    <source>
        <strain evidence="3">ATCC 64411</strain>
    </source>
</reference>
<reference evidence="4" key="1">
    <citation type="submission" date="2010-05" db="EMBL/GenBank/DDBJ databases">
        <title>The genome sequence of Magnaporthe poae strain ATCC 64411.</title>
        <authorList>
            <person name="Ma L.-J."/>
            <person name="Dead R."/>
            <person name="Young S."/>
            <person name="Zeng Q."/>
            <person name="Koehrsen M."/>
            <person name="Alvarado L."/>
            <person name="Berlin A."/>
            <person name="Chapman S.B."/>
            <person name="Chen Z."/>
            <person name="Freedman E."/>
            <person name="Gellesch M."/>
            <person name="Goldberg J."/>
            <person name="Griggs A."/>
            <person name="Gujja S."/>
            <person name="Heilman E.R."/>
            <person name="Heiman D."/>
            <person name="Hepburn T."/>
            <person name="Howarth C."/>
            <person name="Jen D."/>
            <person name="Larson L."/>
            <person name="Mehta T."/>
            <person name="Neiman D."/>
            <person name="Pearson M."/>
            <person name="Roberts A."/>
            <person name="Saif S."/>
            <person name="Shea T."/>
            <person name="Shenoy N."/>
            <person name="Sisk P."/>
            <person name="Stolte C."/>
            <person name="Sykes S."/>
            <person name="Walk T."/>
            <person name="White J."/>
            <person name="Yandava C."/>
            <person name="Haas B."/>
            <person name="Nusbaum C."/>
            <person name="Birren B."/>
        </authorList>
    </citation>
    <scope>NUCLEOTIDE SEQUENCE [LARGE SCALE GENOMIC DNA]</scope>
    <source>
        <strain evidence="4">ATCC 64411 / 73-15</strain>
    </source>
</reference>
<dbReference type="EMBL" id="GL876970">
    <property type="protein sequence ID" value="KLU87149.1"/>
    <property type="molecule type" value="Genomic_DNA"/>
</dbReference>
<dbReference type="AlphaFoldDB" id="A0A0C4E199"/>
<dbReference type="InterPro" id="IPR013780">
    <property type="entry name" value="Glyco_hydro_b"/>
</dbReference>
<evidence type="ECO:0000259" key="1">
    <source>
        <dbReference type="Pfam" id="PF21307"/>
    </source>
</evidence>
<evidence type="ECO:0000313" key="4">
    <source>
        <dbReference type="Proteomes" id="UP000011715"/>
    </source>
</evidence>
<dbReference type="STRING" id="644358.A0A0C4E199"/>
<dbReference type="Proteomes" id="UP000011715">
    <property type="component" value="Unassembled WGS sequence"/>
</dbReference>
<evidence type="ECO:0000313" key="2">
    <source>
        <dbReference type="EMBL" id="KLU87149.1"/>
    </source>
</evidence>
<feature type="domain" description="Alpha fucosidase A-like C-terminal" evidence="1">
    <location>
        <begin position="60"/>
        <end position="161"/>
    </location>
</feature>
<gene>
    <name evidence="2" type="ORF">MAPG_06153</name>
</gene>